<gene>
    <name evidence="2" type="ORF">Psuf_057750</name>
</gene>
<evidence type="ECO:0000313" key="2">
    <source>
        <dbReference type="EMBL" id="BCB88462.1"/>
    </source>
</evidence>
<name>A0A6F8YQT8_9ACTN</name>
<dbReference type="PANTHER" id="PTHR37529">
    <property type="entry name" value="TRANSPOSASE INSG FOR INSERTION SEQUENCE ELEMENT IS4-RELATED"/>
    <property type="match status" value="1"/>
</dbReference>
<dbReference type="SUPFAM" id="SSF53098">
    <property type="entry name" value="Ribonuclease H-like"/>
    <property type="match status" value="1"/>
</dbReference>
<accession>A0A6F8YQT8</accession>
<evidence type="ECO:0000313" key="3">
    <source>
        <dbReference type="Proteomes" id="UP000503011"/>
    </source>
</evidence>
<sequence>MVEAGGRLTDWISVGVLAGSVPRDVVDAAVAAYDRRPKRSDAKLPGHVMVYFAMALALFAEDDYEGVLARLAEPLAGWGCWDDRWSMPGSAGITQARQRLGSEPVREVFERVARPVCSVLTKGAWLAGRRMVSIDGCELDVPDSPANVKFFGYAGGGVKHSAFPKARLVTLVETGSRAPIGAVIGPIVGKGMGEQSLARGLYGSLEPGMLLMADRNFYSWHDWCAATDTGADVLWRAGGAGGAIALPVVRELSDDSYLTVLYASRMRQPERDRILALARDPAARTQIDPRRARIARVVSYEVTDRAGHEDEPICLLTNILDPVQAPAQVLAAGYHERWEHETSNGQVKTHLRGPGRVLRSKSPNMVIQEIYGYLLTHHAINSLITQAATEADVDPDRVSFLRTVRILRRRGTDPAAFSP</sequence>
<dbReference type="InterPro" id="IPR024473">
    <property type="entry name" value="Transposases_IS4_N"/>
</dbReference>
<protein>
    <recommendedName>
        <fullName evidence="1">Transposase IS4 N-terminal domain-containing protein</fullName>
    </recommendedName>
</protein>
<evidence type="ECO:0000259" key="1">
    <source>
        <dbReference type="Pfam" id="PF13006"/>
    </source>
</evidence>
<keyword evidence="3" id="KW-1185">Reference proteome</keyword>
<dbReference type="InterPro" id="IPR012337">
    <property type="entry name" value="RNaseH-like_sf"/>
</dbReference>
<organism evidence="2 3">
    <name type="scientific">Phytohabitans suffuscus</name>
    <dbReference type="NCBI Taxonomy" id="624315"/>
    <lineage>
        <taxon>Bacteria</taxon>
        <taxon>Bacillati</taxon>
        <taxon>Actinomycetota</taxon>
        <taxon>Actinomycetes</taxon>
        <taxon>Micromonosporales</taxon>
        <taxon>Micromonosporaceae</taxon>
    </lineage>
</organism>
<proteinExistence type="predicted"/>
<dbReference type="EMBL" id="AP022871">
    <property type="protein sequence ID" value="BCB88462.1"/>
    <property type="molecule type" value="Genomic_DNA"/>
</dbReference>
<dbReference type="PANTHER" id="PTHR37529:SF1">
    <property type="entry name" value="TRANSPOSASE INSG FOR INSERTION SEQUENCE ELEMENT IS4-RELATED"/>
    <property type="match status" value="1"/>
</dbReference>
<dbReference type="Proteomes" id="UP000503011">
    <property type="component" value="Chromosome"/>
</dbReference>
<feature type="domain" description="Transposase IS4 N-terminal" evidence="1">
    <location>
        <begin position="12"/>
        <end position="110"/>
    </location>
</feature>
<dbReference type="NCBIfam" id="NF033592">
    <property type="entry name" value="transpos_IS4_1"/>
    <property type="match status" value="1"/>
</dbReference>
<dbReference type="RefSeq" id="WP_408635643.1">
    <property type="nucleotide sequence ID" value="NZ_AP022871.1"/>
</dbReference>
<dbReference type="Pfam" id="PF13006">
    <property type="entry name" value="Nterm_IS4"/>
    <property type="match status" value="1"/>
</dbReference>
<reference evidence="2 3" key="2">
    <citation type="submission" date="2020-03" db="EMBL/GenBank/DDBJ databases">
        <authorList>
            <person name="Ichikawa N."/>
            <person name="Kimura A."/>
            <person name="Kitahashi Y."/>
            <person name="Uohara A."/>
        </authorList>
    </citation>
    <scope>NUCLEOTIDE SEQUENCE [LARGE SCALE GENOMIC DNA]</scope>
    <source>
        <strain evidence="2 3">NBRC 105367</strain>
    </source>
</reference>
<dbReference type="KEGG" id="psuu:Psuf_057750"/>
<reference evidence="2 3" key="1">
    <citation type="submission" date="2020-03" db="EMBL/GenBank/DDBJ databases">
        <title>Whole genome shotgun sequence of Phytohabitans suffuscus NBRC 105367.</title>
        <authorList>
            <person name="Komaki H."/>
            <person name="Tamura T."/>
        </authorList>
    </citation>
    <scope>NUCLEOTIDE SEQUENCE [LARGE SCALE GENOMIC DNA]</scope>
    <source>
        <strain evidence="2 3">NBRC 105367</strain>
    </source>
</reference>
<dbReference type="AlphaFoldDB" id="A0A6F8YQT8"/>
<dbReference type="InterPro" id="IPR047952">
    <property type="entry name" value="Transpos_IS4"/>
</dbReference>